<keyword evidence="3" id="KW-0255">Endonuclease</keyword>
<keyword evidence="8" id="KW-0808">Transferase</keyword>
<dbReference type="GO" id="GO:0046872">
    <property type="term" value="F:metal ion binding"/>
    <property type="evidence" value="ECO:0007669"/>
    <property type="project" value="UniProtKB-KW"/>
</dbReference>
<dbReference type="PANTHER" id="PTHR42648">
    <property type="entry name" value="TRANSPOSASE, PUTATIVE-RELATED"/>
    <property type="match status" value="1"/>
</dbReference>
<dbReference type="InterPro" id="IPR012337">
    <property type="entry name" value="RNaseH-like_sf"/>
</dbReference>
<keyword evidence="6" id="KW-0229">DNA integration</keyword>
<keyword evidence="12" id="KW-1185">Reference proteome</keyword>
<dbReference type="GO" id="GO:0016787">
    <property type="term" value="F:hydrolase activity"/>
    <property type="evidence" value="ECO:0007669"/>
    <property type="project" value="UniProtKB-KW"/>
</dbReference>
<keyword evidence="1" id="KW-0540">Nuclease</keyword>
<dbReference type="SUPFAM" id="SSF53098">
    <property type="entry name" value="Ribonuclease H-like"/>
    <property type="match status" value="1"/>
</dbReference>
<dbReference type="PANTHER" id="PTHR42648:SF11">
    <property type="entry name" value="TRANSPOSON TY4-P GAG-POL POLYPROTEIN"/>
    <property type="match status" value="1"/>
</dbReference>
<keyword evidence="8" id="KW-0548">Nucleotidyltransferase</keyword>
<keyword evidence="5" id="KW-0460">Magnesium</keyword>
<evidence type="ECO:0000256" key="3">
    <source>
        <dbReference type="ARBA" id="ARBA00022759"/>
    </source>
</evidence>
<keyword evidence="7" id="KW-0695">RNA-directed DNA polymerase</keyword>
<keyword evidence="4" id="KW-0378">Hydrolase</keyword>
<dbReference type="InterPro" id="IPR039537">
    <property type="entry name" value="Retrotran_Ty1/copia-like"/>
</dbReference>
<evidence type="ECO:0000256" key="5">
    <source>
        <dbReference type="ARBA" id="ARBA00022842"/>
    </source>
</evidence>
<evidence type="ECO:0000256" key="6">
    <source>
        <dbReference type="ARBA" id="ARBA00022908"/>
    </source>
</evidence>
<comment type="caution">
    <text evidence="11">The sequence shown here is derived from an EMBL/GenBank/DDBJ whole genome shotgun (WGS) entry which is preliminary data.</text>
</comment>
<dbReference type="InterPro" id="IPR036397">
    <property type="entry name" value="RNaseH_sf"/>
</dbReference>
<keyword evidence="9" id="KW-0233">DNA recombination</keyword>
<evidence type="ECO:0000313" key="11">
    <source>
        <dbReference type="EMBL" id="GBM58281.1"/>
    </source>
</evidence>
<keyword evidence="8" id="KW-0239">DNA-directed DNA polymerase</keyword>
<evidence type="ECO:0000256" key="9">
    <source>
        <dbReference type="ARBA" id="ARBA00023172"/>
    </source>
</evidence>
<evidence type="ECO:0000256" key="8">
    <source>
        <dbReference type="ARBA" id="ARBA00022932"/>
    </source>
</evidence>
<dbReference type="InterPro" id="IPR001584">
    <property type="entry name" value="Integrase_cat-core"/>
</dbReference>
<evidence type="ECO:0000256" key="4">
    <source>
        <dbReference type="ARBA" id="ARBA00022801"/>
    </source>
</evidence>
<evidence type="ECO:0000313" key="12">
    <source>
        <dbReference type="Proteomes" id="UP000499080"/>
    </source>
</evidence>
<dbReference type="Proteomes" id="UP000499080">
    <property type="component" value="Unassembled WGS sequence"/>
</dbReference>
<dbReference type="GO" id="GO:0003676">
    <property type="term" value="F:nucleic acid binding"/>
    <property type="evidence" value="ECO:0007669"/>
    <property type="project" value="InterPro"/>
</dbReference>
<dbReference type="Gene3D" id="3.30.420.10">
    <property type="entry name" value="Ribonuclease H-like superfamily/Ribonuclease H"/>
    <property type="match status" value="1"/>
</dbReference>
<dbReference type="AlphaFoldDB" id="A0A4Y2GZH2"/>
<evidence type="ECO:0000259" key="10">
    <source>
        <dbReference type="PROSITE" id="PS50994"/>
    </source>
</evidence>
<feature type="domain" description="Integrase catalytic" evidence="10">
    <location>
        <begin position="1"/>
        <end position="62"/>
    </location>
</feature>
<organism evidence="11 12">
    <name type="scientific">Araneus ventricosus</name>
    <name type="common">Orbweaver spider</name>
    <name type="synonym">Epeira ventricosa</name>
    <dbReference type="NCBI Taxonomy" id="182803"/>
    <lineage>
        <taxon>Eukaryota</taxon>
        <taxon>Metazoa</taxon>
        <taxon>Ecdysozoa</taxon>
        <taxon>Arthropoda</taxon>
        <taxon>Chelicerata</taxon>
        <taxon>Arachnida</taxon>
        <taxon>Araneae</taxon>
        <taxon>Araneomorphae</taxon>
        <taxon>Entelegynae</taxon>
        <taxon>Araneoidea</taxon>
        <taxon>Araneidae</taxon>
        <taxon>Araneus</taxon>
    </lineage>
</organism>
<dbReference type="GO" id="GO:0006310">
    <property type="term" value="P:DNA recombination"/>
    <property type="evidence" value="ECO:0007669"/>
    <property type="project" value="UniProtKB-KW"/>
</dbReference>
<evidence type="ECO:0000256" key="7">
    <source>
        <dbReference type="ARBA" id="ARBA00022918"/>
    </source>
</evidence>
<dbReference type="GO" id="GO:0004519">
    <property type="term" value="F:endonuclease activity"/>
    <property type="evidence" value="ECO:0007669"/>
    <property type="project" value="UniProtKB-KW"/>
</dbReference>
<keyword evidence="2" id="KW-0479">Metal-binding</keyword>
<dbReference type="PROSITE" id="PS50994">
    <property type="entry name" value="INTEGRASE"/>
    <property type="match status" value="1"/>
</dbReference>
<evidence type="ECO:0000256" key="2">
    <source>
        <dbReference type="ARBA" id="ARBA00022723"/>
    </source>
</evidence>
<dbReference type="GO" id="GO:0003887">
    <property type="term" value="F:DNA-directed DNA polymerase activity"/>
    <property type="evidence" value="ECO:0007669"/>
    <property type="project" value="UniProtKB-KW"/>
</dbReference>
<evidence type="ECO:0000256" key="1">
    <source>
        <dbReference type="ARBA" id="ARBA00022722"/>
    </source>
</evidence>
<reference evidence="11 12" key="1">
    <citation type="journal article" date="2019" name="Sci. Rep.">
        <title>Orb-weaving spider Araneus ventricosus genome elucidates the spidroin gene catalogue.</title>
        <authorList>
            <person name="Kono N."/>
            <person name="Nakamura H."/>
            <person name="Ohtoshi R."/>
            <person name="Moran D.A.P."/>
            <person name="Shinohara A."/>
            <person name="Yoshida Y."/>
            <person name="Fujiwara M."/>
            <person name="Mori M."/>
            <person name="Tomita M."/>
            <person name="Arakawa K."/>
        </authorList>
    </citation>
    <scope>NUCLEOTIDE SEQUENCE [LARGE SCALE GENOMIC DNA]</scope>
</reference>
<dbReference type="GO" id="GO:0003964">
    <property type="term" value="F:RNA-directed DNA polymerase activity"/>
    <property type="evidence" value="ECO:0007669"/>
    <property type="project" value="UniProtKB-KW"/>
</dbReference>
<dbReference type="OrthoDB" id="413361at2759"/>
<dbReference type="EMBL" id="BGPR01001628">
    <property type="protein sequence ID" value="GBM58281.1"/>
    <property type="molecule type" value="Genomic_DNA"/>
</dbReference>
<gene>
    <name evidence="11" type="ORF">AVEN_220198_1</name>
</gene>
<protein>
    <recommendedName>
        <fullName evidence="10">Integrase catalytic domain-containing protein</fullName>
    </recommendedName>
</protein>
<sequence length="154" mass="17867">MNGVAERYNRTIIEGVRAPLHERKLPKNLWAEFVNTQNYLRNRFPHKALKGKAPLNVWSDKKYCESKGIDYNPDNFDFSSKLISDDNEPNAIEIQSDDFSTNIEDISDSEAHLVGIKIPNNFKESQMVPERKKWLQRSVVCCCLESCSHFIGWF</sequence>
<dbReference type="GO" id="GO:0015074">
    <property type="term" value="P:DNA integration"/>
    <property type="evidence" value="ECO:0007669"/>
    <property type="project" value="UniProtKB-KW"/>
</dbReference>
<accession>A0A4Y2GZH2</accession>
<name>A0A4Y2GZH2_ARAVE</name>
<proteinExistence type="predicted"/>